<gene>
    <name evidence="6" type="primary">azoR</name>
    <name evidence="8" type="ORF">QO015_000728</name>
</gene>
<dbReference type="HAMAP" id="MF_01216">
    <property type="entry name" value="Azoreductase_type1"/>
    <property type="match status" value="1"/>
</dbReference>
<dbReference type="InterPro" id="IPR023048">
    <property type="entry name" value="NADH:quinone_OxRdtase_FMN_depd"/>
</dbReference>
<sequence>MTNILFVSSSPRGAASQSTKVAEQLVAGIRAEDPSATVTRRDLARHPLPHVDEAYLGAVFAPAETHTPEQTKLLALSDELVAEIQAADVIVIASAMINFTVTSQLKAWFDFIARAGKTFRYGANGPEGLVTGKRVVVVEAKGGIYSDGPMKPHDYQQPWIRFILGFLGMTDVEIIQVEGQAMGPERAEQGVAEAAEKAGATARALVGRRAAA</sequence>
<comment type="caution">
    <text evidence="6">Lacks conserved residue(s) required for the propagation of feature annotation.</text>
</comment>
<dbReference type="EC" id="1.6.5.-" evidence="6"/>
<accession>A0ABU0M2P6</accession>
<keyword evidence="4 6" id="KW-0520">NAD</keyword>
<dbReference type="PANTHER" id="PTHR43741">
    <property type="entry name" value="FMN-DEPENDENT NADH-AZOREDUCTASE 1"/>
    <property type="match status" value="1"/>
</dbReference>
<evidence type="ECO:0000256" key="1">
    <source>
        <dbReference type="ARBA" id="ARBA00022630"/>
    </source>
</evidence>
<feature type="binding site" evidence="6">
    <location>
        <begin position="16"/>
        <end position="18"/>
    </location>
    <ligand>
        <name>FMN</name>
        <dbReference type="ChEBI" id="CHEBI:58210"/>
    </ligand>
</feature>
<proteinExistence type="inferred from homology"/>
<feature type="domain" description="Flavodoxin-like fold" evidence="7">
    <location>
        <begin position="3"/>
        <end position="200"/>
    </location>
</feature>
<dbReference type="InterPro" id="IPR050104">
    <property type="entry name" value="FMN-dep_NADH:Q_OxRdtase_AzoR1"/>
</dbReference>
<keyword evidence="1 6" id="KW-0285">Flavoprotein</keyword>
<name>A0ABU0M2P6_9HYPH</name>
<evidence type="ECO:0000256" key="2">
    <source>
        <dbReference type="ARBA" id="ARBA00022643"/>
    </source>
</evidence>
<organism evidence="8 9">
    <name type="scientific">Kaistia geumhonensis</name>
    <dbReference type="NCBI Taxonomy" id="410839"/>
    <lineage>
        <taxon>Bacteria</taxon>
        <taxon>Pseudomonadati</taxon>
        <taxon>Pseudomonadota</taxon>
        <taxon>Alphaproteobacteria</taxon>
        <taxon>Hyphomicrobiales</taxon>
        <taxon>Kaistiaceae</taxon>
        <taxon>Kaistia</taxon>
    </lineage>
</organism>
<keyword evidence="9" id="KW-1185">Reference proteome</keyword>
<dbReference type="SUPFAM" id="SSF52218">
    <property type="entry name" value="Flavoproteins"/>
    <property type="match status" value="1"/>
</dbReference>
<reference evidence="8 9" key="1">
    <citation type="submission" date="2023-07" db="EMBL/GenBank/DDBJ databases">
        <title>Genomic Encyclopedia of Type Strains, Phase IV (KMG-IV): sequencing the most valuable type-strain genomes for metagenomic binning, comparative biology and taxonomic classification.</title>
        <authorList>
            <person name="Goeker M."/>
        </authorList>
    </citation>
    <scope>NUCLEOTIDE SEQUENCE [LARGE SCALE GENOMIC DNA]</scope>
    <source>
        <strain evidence="8 9">B1-1</strain>
    </source>
</reference>
<dbReference type="InterPro" id="IPR003680">
    <property type="entry name" value="Flavodoxin_fold"/>
</dbReference>
<evidence type="ECO:0000313" key="8">
    <source>
        <dbReference type="EMBL" id="MDQ0515115.1"/>
    </source>
</evidence>
<comment type="catalytic activity">
    <reaction evidence="6">
        <text>2 a quinone + NADH + H(+) = 2 a 1,4-benzosemiquinone + NAD(+)</text>
        <dbReference type="Rhea" id="RHEA:65952"/>
        <dbReference type="ChEBI" id="CHEBI:15378"/>
        <dbReference type="ChEBI" id="CHEBI:57540"/>
        <dbReference type="ChEBI" id="CHEBI:57945"/>
        <dbReference type="ChEBI" id="CHEBI:132124"/>
        <dbReference type="ChEBI" id="CHEBI:134225"/>
    </reaction>
</comment>
<feature type="binding site" evidence="6">
    <location>
        <position position="10"/>
    </location>
    <ligand>
        <name>FMN</name>
        <dbReference type="ChEBI" id="CHEBI:58210"/>
    </ligand>
</feature>
<evidence type="ECO:0000313" key="9">
    <source>
        <dbReference type="Proteomes" id="UP001223743"/>
    </source>
</evidence>
<evidence type="ECO:0000256" key="4">
    <source>
        <dbReference type="ARBA" id="ARBA00023027"/>
    </source>
</evidence>
<protein>
    <recommendedName>
        <fullName evidence="6">FMN dependent NADH:quinone oxidoreductase</fullName>
        <ecNumber evidence="6">1.6.5.-</ecNumber>
    </recommendedName>
    <alternativeName>
        <fullName evidence="6">Azo-dye reductase</fullName>
    </alternativeName>
    <alternativeName>
        <fullName evidence="6">FMN-dependent NADH-azo compound oxidoreductase</fullName>
    </alternativeName>
    <alternativeName>
        <fullName evidence="6">FMN-dependent NADH-azoreductase</fullName>
        <ecNumber evidence="6">1.7.1.17</ecNumber>
    </alternativeName>
</protein>
<comment type="similarity">
    <text evidence="6">Belongs to the azoreductase type 1 family.</text>
</comment>
<dbReference type="Pfam" id="PF02525">
    <property type="entry name" value="Flavodoxin_2"/>
    <property type="match status" value="1"/>
</dbReference>
<dbReference type="PANTHER" id="PTHR43741:SF2">
    <property type="entry name" value="FMN-DEPENDENT NADH:QUINONE OXIDOREDUCTASE"/>
    <property type="match status" value="1"/>
</dbReference>
<evidence type="ECO:0000256" key="6">
    <source>
        <dbReference type="HAMAP-Rule" id="MF_01216"/>
    </source>
</evidence>
<evidence type="ECO:0000256" key="3">
    <source>
        <dbReference type="ARBA" id="ARBA00023002"/>
    </source>
</evidence>
<comment type="caution">
    <text evidence="8">The sequence shown here is derived from an EMBL/GenBank/DDBJ whole genome shotgun (WGS) entry which is preliminary data.</text>
</comment>
<dbReference type="EC" id="1.7.1.17" evidence="6"/>
<comment type="function">
    <text evidence="6">Quinone reductase that provides resistance to thiol-specific stress caused by electrophilic quinones.</text>
</comment>
<keyword evidence="2 6" id="KW-0288">FMN</keyword>
<evidence type="ECO:0000256" key="5">
    <source>
        <dbReference type="ARBA" id="ARBA00048542"/>
    </source>
</evidence>
<dbReference type="Proteomes" id="UP001223743">
    <property type="component" value="Unassembled WGS sequence"/>
</dbReference>
<dbReference type="RefSeq" id="WP_266281406.1">
    <property type="nucleotide sequence ID" value="NZ_JAPKNF010000001.1"/>
</dbReference>
<dbReference type="Gene3D" id="3.40.50.360">
    <property type="match status" value="1"/>
</dbReference>
<keyword evidence="3 6" id="KW-0560">Oxidoreductase</keyword>
<evidence type="ECO:0000259" key="7">
    <source>
        <dbReference type="Pfam" id="PF02525"/>
    </source>
</evidence>
<comment type="function">
    <text evidence="6">Also exhibits azoreductase activity. Catalyzes the reductive cleavage of the azo bond in aromatic azo compounds to the corresponding amines.</text>
</comment>
<comment type="cofactor">
    <cofactor evidence="6">
        <name>FMN</name>
        <dbReference type="ChEBI" id="CHEBI:58210"/>
    </cofactor>
    <text evidence="6">Binds 1 FMN per subunit.</text>
</comment>
<comment type="subunit">
    <text evidence="6">Homodimer.</text>
</comment>
<dbReference type="EMBL" id="JAUSWJ010000001">
    <property type="protein sequence ID" value="MDQ0515115.1"/>
    <property type="molecule type" value="Genomic_DNA"/>
</dbReference>
<comment type="catalytic activity">
    <reaction evidence="5">
        <text>N,N-dimethyl-1,4-phenylenediamine + anthranilate + 2 NAD(+) = 2-(4-dimethylaminophenyl)diazenylbenzoate + 2 NADH + 2 H(+)</text>
        <dbReference type="Rhea" id="RHEA:55872"/>
        <dbReference type="ChEBI" id="CHEBI:15378"/>
        <dbReference type="ChEBI" id="CHEBI:15783"/>
        <dbReference type="ChEBI" id="CHEBI:16567"/>
        <dbReference type="ChEBI" id="CHEBI:57540"/>
        <dbReference type="ChEBI" id="CHEBI:57945"/>
        <dbReference type="ChEBI" id="CHEBI:71579"/>
        <dbReference type="EC" id="1.7.1.17"/>
    </reaction>
    <physiologicalReaction direction="right-to-left" evidence="5">
        <dbReference type="Rhea" id="RHEA:55874"/>
    </physiologicalReaction>
</comment>
<dbReference type="InterPro" id="IPR029039">
    <property type="entry name" value="Flavoprotein-like_sf"/>
</dbReference>
<dbReference type="GO" id="GO:0016491">
    <property type="term" value="F:oxidoreductase activity"/>
    <property type="evidence" value="ECO:0007669"/>
    <property type="project" value="UniProtKB-KW"/>
</dbReference>